<dbReference type="PROSITE" id="PS00687">
    <property type="entry name" value="ALDEHYDE_DEHYDR_GLU"/>
    <property type="match status" value="1"/>
</dbReference>
<comment type="pathway">
    <text evidence="4">Amine and polyamine biosynthesis; betaine biosynthesis via choline pathway; betaine from betaine aldehyde: step 1/1.</text>
</comment>
<feature type="domain" description="Aldehyde dehydrogenase" evidence="7">
    <location>
        <begin position="31"/>
        <end position="494"/>
    </location>
</feature>
<dbReference type="FunFam" id="3.40.309.10:FF:000012">
    <property type="entry name" value="Betaine aldehyde dehydrogenase"/>
    <property type="match status" value="1"/>
</dbReference>
<dbReference type="AlphaFoldDB" id="A0A844M2J6"/>
<sequence>MEMTKQDFLAVLNNEIKLNHAFIDGLWCDIESDMEHSLIDPSIGQVIATTKLCLTKHVDSAANAAKVAFVGWSQTTRQQRADYLNAIASAMSARFDTLVGLSVLNNGKPIEEAKIDVSDAIACYQYYADLISQQPQRTQVTTKEEGVKLYKVLEPVGVCALIVPWNFPMVTTAWKLAPALAAGCTVILKPSEITLIPELVLGDILIEIGLPKGVVNILPGAAEVGTAMTMHPLVDKVSFTGSNAVGEKVMRQASSSIKDISLELGGKSAIIVCEDADINSACDIIIAGIFFNAGQICSATSRLLVHKNIADDLYQILRKKTQELVVGDGFDSDTIMGPLVSEQQLKQVQQYFSIAKQEGLSCLTGGKLMRADVNNLENNKGYFVEPTVYMNVPRSSRLWKEEVFGPVLVTHEFSTDQEAIILANDSKYALAATVVSRNESHAMEMALQIKAGHIWINEIQIVLPEAGWGGFKQSGIGRELGEDGLAAYQLSKHILLTGSE</sequence>
<evidence type="ECO:0000256" key="5">
    <source>
        <dbReference type="PROSITE-ProRule" id="PRU10007"/>
    </source>
</evidence>
<name>A0A844M2J6_9GAMM</name>
<dbReference type="InterPro" id="IPR016161">
    <property type="entry name" value="Ald_DH/histidinol_DH"/>
</dbReference>
<comment type="caution">
    <text evidence="8">The sequence shown here is derived from an EMBL/GenBank/DDBJ whole genome shotgun (WGS) entry which is preliminary data.</text>
</comment>
<evidence type="ECO:0000256" key="1">
    <source>
        <dbReference type="ARBA" id="ARBA00009986"/>
    </source>
</evidence>
<dbReference type="OrthoDB" id="9812625at2"/>
<dbReference type="FunFam" id="3.40.605.10:FF:000007">
    <property type="entry name" value="NAD/NADP-dependent betaine aldehyde dehydrogenase"/>
    <property type="match status" value="1"/>
</dbReference>
<dbReference type="Gene3D" id="3.40.309.10">
    <property type="entry name" value="Aldehyde Dehydrogenase, Chain A, domain 2"/>
    <property type="match status" value="1"/>
</dbReference>
<dbReference type="EMBL" id="WFKQ01000011">
    <property type="protein sequence ID" value="MUG33182.1"/>
    <property type="molecule type" value="Genomic_DNA"/>
</dbReference>
<accession>A0A844M2J6</accession>
<dbReference type="GO" id="GO:0016620">
    <property type="term" value="F:oxidoreductase activity, acting on the aldehyde or oxo group of donors, NAD or NADP as acceptor"/>
    <property type="evidence" value="ECO:0007669"/>
    <property type="project" value="InterPro"/>
</dbReference>
<keyword evidence="2 6" id="KW-0560">Oxidoreductase</keyword>
<comment type="similarity">
    <text evidence="1 6">Belongs to the aldehyde dehydrogenase family.</text>
</comment>
<dbReference type="PANTHER" id="PTHR43860">
    <property type="entry name" value="BETAINE ALDEHYDE DEHYDROGENASE"/>
    <property type="match status" value="1"/>
</dbReference>
<protein>
    <submittedName>
        <fullName evidence="8">Aldehyde dehydrogenase family protein</fullName>
    </submittedName>
</protein>
<dbReference type="RefSeq" id="WP_155587611.1">
    <property type="nucleotide sequence ID" value="NZ_WFKQ01000011.1"/>
</dbReference>
<dbReference type="InterPro" id="IPR016160">
    <property type="entry name" value="Ald_DH_CS_CYS"/>
</dbReference>
<evidence type="ECO:0000259" key="7">
    <source>
        <dbReference type="Pfam" id="PF00171"/>
    </source>
</evidence>
<reference evidence="8 9" key="1">
    <citation type="journal article" date="2019" name="PLoS ONE">
        <title>Pup mortality in New Zealand sea lions (Phocarctos hookeri) at Enderby Island, Auckland Islands, 2013-18.</title>
        <authorList>
            <person name="Michael S.A."/>
            <person name="Hayman D.T.S."/>
            <person name="Gray R."/>
            <person name="Zhang J."/>
            <person name="Rogers L."/>
            <person name="Roe W.D."/>
        </authorList>
    </citation>
    <scope>NUCLEOTIDE SEQUENCE [LARGE SCALE GENOMIC DNA]</scope>
    <source>
        <strain evidence="8 9">SM868</strain>
    </source>
</reference>
<evidence type="ECO:0000313" key="8">
    <source>
        <dbReference type="EMBL" id="MUG33182.1"/>
    </source>
</evidence>
<organism evidence="8 9">
    <name type="scientific">Psychrobacter sanguinis</name>
    <dbReference type="NCBI Taxonomy" id="861445"/>
    <lineage>
        <taxon>Bacteria</taxon>
        <taxon>Pseudomonadati</taxon>
        <taxon>Pseudomonadota</taxon>
        <taxon>Gammaproteobacteria</taxon>
        <taxon>Moraxellales</taxon>
        <taxon>Moraxellaceae</taxon>
        <taxon>Psychrobacter</taxon>
    </lineage>
</organism>
<dbReference type="Pfam" id="PF00171">
    <property type="entry name" value="Aldedh"/>
    <property type="match status" value="1"/>
</dbReference>
<dbReference type="PANTHER" id="PTHR43860:SF2">
    <property type="entry name" value="BETAINE ALDEHYDE DEHYDROGENASE-RELATED"/>
    <property type="match status" value="1"/>
</dbReference>
<keyword evidence="3" id="KW-0520">NAD</keyword>
<evidence type="ECO:0000256" key="3">
    <source>
        <dbReference type="ARBA" id="ARBA00023027"/>
    </source>
</evidence>
<gene>
    <name evidence="8" type="ORF">GB996_10300</name>
</gene>
<dbReference type="InterPro" id="IPR015590">
    <property type="entry name" value="Aldehyde_DH_dom"/>
</dbReference>
<keyword evidence="9" id="KW-1185">Reference proteome</keyword>
<feature type="active site" evidence="5">
    <location>
        <position position="263"/>
    </location>
</feature>
<dbReference type="PROSITE" id="PS00070">
    <property type="entry name" value="ALDEHYDE_DEHYDR_CYS"/>
    <property type="match status" value="1"/>
</dbReference>
<evidence type="ECO:0000256" key="2">
    <source>
        <dbReference type="ARBA" id="ARBA00023002"/>
    </source>
</evidence>
<dbReference type="Gene3D" id="3.40.605.10">
    <property type="entry name" value="Aldehyde Dehydrogenase, Chain A, domain 1"/>
    <property type="match status" value="1"/>
</dbReference>
<dbReference type="Proteomes" id="UP000442109">
    <property type="component" value="Unassembled WGS sequence"/>
</dbReference>
<evidence type="ECO:0000256" key="4">
    <source>
        <dbReference type="ARBA" id="ARBA00037921"/>
    </source>
</evidence>
<dbReference type="InterPro" id="IPR016162">
    <property type="entry name" value="Ald_DH_N"/>
</dbReference>
<proteinExistence type="inferred from homology"/>
<dbReference type="InterPro" id="IPR029510">
    <property type="entry name" value="Ald_DH_CS_GLU"/>
</dbReference>
<evidence type="ECO:0000313" key="9">
    <source>
        <dbReference type="Proteomes" id="UP000442109"/>
    </source>
</evidence>
<evidence type="ECO:0000256" key="6">
    <source>
        <dbReference type="RuleBase" id="RU003345"/>
    </source>
</evidence>
<dbReference type="InterPro" id="IPR016163">
    <property type="entry name" value="Ald_DH_C"/>
</dbReference>
<dbReference type="SUPFAM" id="SSF53720">
    <property type="entry name" value="ALDH-like"/>
    <property type="match status" value="1"/>
</dbReference>